<evidence type="ECO:0000259" key="6">
    <source>
        <dbReference type="Pfam" id="PF01699"/>
    </source>
</evidence>
<dbReference type="Pfam" id="PF01699">
    <property type="entry name" value="Na_Ca_ex"/>
    <property type="match status" value="2"/>
</dbReference>
<dbReference type="GO" id="GO:0005886">
    <property type="term" value="C:plasma membrane"/>
    <property type="evidence" value="ECO:0007669"/>
    <property type="project" value="TreeGrafter"/>
</dbReference>
<dbReference type="GO" id="GO:0005262">
    <property type="term" value="F:calcium channel activity"/>
    <property type="evidence" value="ECO:0007669"/>
    <property type="project" value="TreeGrafter"/>
</dbReference>
<protein>
    <submittedName>
        <fullName evidence="7">CaCA family, sodium/calcium exchanger</fullName>
    </submittedName>
</protein>
<dbReference type="GO" id="GO:0008273">
    <property type="term" value="F:calcium, potassium:sodium antiporter activity"/>
    <property type="evidence" value="ECO:0007669"/>
    <property type="project" value="TreeGrafter"/>
</dbReference>
<accession>Q7U616</accession>
<evidence type="ECO:0000313" key="8">
    <source>
        <dbReference type="Proteomes" id="UP000001422"/>
    </source>
</evidence>
<dbReference type="Proteomes" id="UP000001422">
    <property type="component" value="Chromosome"/>
</dbReference>
<feature type="transmembrane region" description="Helical" evidence="5">
    <location>
        <begin position="303"/>
        <end position="321"/>
    </location>
</feature>
<keyword evidence="2 5" id="KW-0812">Transmembrane</keyword>
<reference evidence="7 8" key="1">
    <citation type="journal article" date="2003" name="Nature">
        <title>The genome of a motile marine Synechococcus.</title>
        <authorList>
            <person name="Palenik B."/>
            <person name="Brahamsha B."/>
            <person name="Larimer F."/>
            <person name="Land M."/>
            <person name="Hauser L."/>
            <person name="Chain P."/>
            <person name="Lamerdin J."/>
            <person name="Regala W."/>
            <person name="Allen E.A."/>
            <person name="McCarren J."/>
            <person name="Paulsen I."/>
            <person name="Dufresne A."/>
            <person name="Partensky F."/>
            <person name="Webb E."/>
            <person name="Waterbury J."/>
        </authorList>
    </citation>
    <scope>NUCLEOTIDE SEQUENCE [LARGE SCALE GENOMIC DNA]</scope>
    <source>
        <strain evidence="7 8">WH8102</strain>
    </source>
</reference>
<feature type="transmembrane region" description="Helical" evidence="5">
    <location>
        <begin position="42"/>
        <end position="65"/>
    </location>
</feature>
<dbReference type="STRING" id="84588.SYNW1525"/>
<proteinExistence type="predicted"/>
<feature type="transmembrane region" description="Helical" evidence="5">
    <location>
        <begin position="241"/>
        <end position="265"/>
    </location>
</feature>
<evidence type="ECO:0000256" key="3">
    <source>
        <dbReference type="ARBA" id="ARBA00022989"/>
    </source>
</evidence>
<feature type="domain" description="Sodium/calcium exchanger membrane region" evidence="6">
    <location>
        <begin position="11"/>
        <end position="144"/>
    </location>
</feature>
<dbReference type="KEGG" id="syw:SYNW1525"/>
<dbReference type="AlphaFoldDB" id="Q7U616"/>
<comment type="subcellular location">
    <subcellularLocation>
        <location evidence="1">Membrane</location>
        <topology evidence="1">Multi-pass membrane protein</topology>
    </subcellularLocation>
</comment>
<gene>
    <name evidence="7" type="ordered locus">SYNW1525</name>
</gene>
<keyword evidence="8" id="KW-1185">Reference proteome</keyword>
<evidence type="ECO:0000313" key="7">
    <source>
        <dbReference type="EMBL" id="CAE08040.1"/>
    </source>
</evidence>
<dbReference type="InterPro" id="IPR044880">
    <property type="entry name" value="NCX_ion-bd_dom_sf"/>
</dbReference>
<evidence type="ECO:0000256" key="4">
    <source>
        <dbReference type="ARBA" id="ARBA00023136"/>
    </source>
</evidence>
<feature type="transmembrane region" description="Helical" evidence="5">
    <location>
        <begin position="333"/>
        <end position="357"/>
    </location>
</feature>
<dbReference type="HOGENOM" id="CLU_007948_0_3_3"/>
<keyword evidence="3 5" id="KW-1133">Transmembrane helix</keyword>
<dbReference type="InterPro" id="IPR004481">
    <property type="entry name" value="K/Na/Ca-exchanger"/>
</dbReference>
<feature type="transmembrane region" description="Helical" evidence="5">
    <location>
        <begin position="12"/>
        <end position="35"/>
    </location>
</feature>
<evidence type="ECO:0000256" key="1">
    <source>
        <dbReference type="ARBA" id="ARBA00004141"/>
    </source>
</evidence>
<dbReference type="GO" id="GO:0006874">
    <property type="term" value="P:intracellular calcium ion homeostasis"/>
    <property type="evidence" value="ECO:0007669"/>
    <property type="project" value="TreeGrafter"/>
</dbReference>
<dbReference type="PANTHER" id="PTHR10846:SF8">
    <property type="entry name" value="INNER MEMBRANE PROTEIN YRBG"/>
    <property type="match status" value="1"/>
</dbReference>
<name>Q7U616_PARMW</name>
<dbReference type="eggNOG" id="COG0530">
    <property type="taxonomic scope" value="Bacteria"/>
</dbReference>
<keyword evidence="4 5" id="KW-0472">Membrane</keyword>
<feature type="transmembrane region" description="Helical" evidence="5">
    <location>
        <begin position="77"/>
        <end position="97"/>
    </location>
</feature>
<evidence type="ECO:0000256" key="2">
    <source>
        <dbReference type="ARBA" id="ARBA00022692"/>
    </source>
</evidence>
<dbReference type="PANTHER" id="PTHR10846">
    <property type="entry name" value="SODIUM/POTASSIUM/CALCIUM EXCHANGER"/>
    <property type="match status" value="1"/>
</dbReference>
<organism evidence="7 8">
    <name type="scientific">Parasynechococcus marenigrum (strain WH8102)</name>
    <dbReference type="NCBI Taxonomy" id="84588"/>
    <lineage>
        <taxon>Bacteria</taxon>
        <taxon>Bacillati</taxon>
        <taxon>Cyanobacteriota</taxon>
        <taxon>Cyanophyceae</taxon>
        <taxon>Synechococcales</taxon>
        <taxon>Prochlorococcaceae</taxon>
        <taxon>Parasynechococcus</taxon>
        <taxon>Parasynechococcus marenigrum</taxon>
    </lineage>
</organism>
<feature type="domain" description="Sodium/calcium exchanger membrane region" evidence="6">
    <location>
        <begin position="176"/>
        <end position="317"/>
    </location>
</feature>
<dbReference type="InterPro" id="IPR004837">
    <property type="entry name" value="NaCa_Exmemb"/>
</dbReference>
<dbReference type="EMBL" id="BX569693">
    <property type="protein sequence ID" value="CAE08040.1"/>
    <property type="molecule type" value="Genomic_DNA"/>
</dbReference>
<dbReference type="Gene3D" id="1.20.1420.30">
    <property type="entry name" value="NCX, central ion-binding region"/>
    <property type="match status" value="1"/>
</dbReference>
<sequence>MPDFLRATIDVLLGIGLLFGGGELFVQGSVALAVIFGIPQLVIGLTVVSLGTSAPELFVSLSSVLEGADTLAVSNAVGSNIFNVMVVLGASALVLPLKVESRLVRRDVPLLIAISAAVWGMASTGQVTWQSGVALLLALVINTIWEIRTAREEPDGSEGAEPEIEANAGRGGWTMAVVRLIAGIVILTIGSRVLVSGATSAATLLGVSEAVIGLTIVSAGTSMPELITSLVAALRGRTDLAIGNVVGSCLLNLMLVLGGGALAAAGRGLEVSPELIQDDLPIMLMTSLACLPIFWTRGCITRLEGGLLLGLYVLYVIDNVLPRTTLSSWSDEFRLVMLCLVLPVVMVVIITQAIFYWKRTKGRPDHIPG</sequence>
<dbReference type="RefSeq" id="WP_011128389.1">
    <property type="nucleotide sequence ID" value="NC_005070.1"/>
</dbReference>
<dbReference type="NCBIfam" id="TIGR00367">
    <property type="entry name" value="calcium/sodium antiporter"/>
    <property type="match status" value="1"/>
</dbReference>
<evidence type="ECO:0000256" key="5">
    <source>
        <dbReference type="SAM" id="Phobius"/>
    </source>
</evidence>
<feature type="transmembrane region" description="Helical" evidence="5">
    <location>
        <begin position="176"/>
        <end position="195"/>
    </location>
</feature>